<dbReference type="Pfam" id="PF02450">
    <property type="entry name" value="LCAT"/>
    <property type="match status" value="2"/>
</dbReference>
<comment type="caution">
    <text evidence="2">The sequence shown here is derived from an EMBL/GenBank/DDBJ whole genome shotgun (WGS) entry which is preliminary data.</text>
</comment>
<evidence type="ECO:0000256" key="1">
    <source>
        <dbReference type="SAM" id="SignalP"/>
    </source>
</evidence>
<sequence>MSLFFRFLVLSLLIPFSQCYGFDEYQHLNAKLRDRVRPGNPVVIVPGDGASRIEAKLTGKLTAPHRLCAKNTNDYFTLWLDIYLLGKFVVDCTVDSLKLVFDPKTGLSSDAPGVETRVPSSVESLEYLDIHKYAKSAYFAHIVEELEKWGYTKEKDIIAAPYDWRRAPHELIGFYDLLRTRIEKTYSVNDNKPVVIVGHSLGNPVMLYFYTNVVSADWKQKFIKSHVSLGAPWAGAAQIIRMYTTGYNLNQFQVVLAPGDLLPMERTLTSSAFLFPSRAVWGPTEPYASFDGKNYTVSNIGEFFEDIGYPIGMAQYNWTQYKGVSTLDPPGVEIHCVYGTGVKTPEKFEWSKNGYWSTFPKSSPTEVHGDGDGTVNLKSLQACKRWNAGNNGGKQVKTYEVSGADHIGILKEQVSMSVLKDVLYRI</sequence>
<dbReference type="PANTHER" id="PTHR11440">
    <property type="entry name" value="LECITHIN-CHOLESTEROL ACYLTRANSFERASE-RELATED"/>
    <property type="match status" value="1"/>
</dbReference>
<dbReference type="AlphaFoldDB" id="A0A4U5NEX8"/>
<dbReference type="OrthoDB" id="190846at2759"/>
<dbReference type="InterPro" id="IPR029058">
    <property type="entry name" value="AB_hydrolase_fold"/>
</dbReference>
<dbReference type="InterPro" id="IPR003386">
    <property type="entry name" value="LACT/PDAT_acylTrfase"/>
</dbReference>
<feature type="signal peptide" evidence="1">
    <location>
        <begin position="1"/>
        <end position="19"/>
    </location>
</feature>
<dbReference type="STRING" id="34508.A0A4U5NEX8"/>
<organism evidence="2">
    <name type="scientific">Steinernema carpocapsae</name>
    <name type="common">Entomopathogenic nematode</name>
    <dbReference type="NCBI Taxonomy" id="34508"/>
    <lineage>
        <taxon>Eukaryota</taxon>
        <taxon>Metazoa</taxon>
        <taxon>Ecdysozoa</taxon>
        <taxon>Nematoda</taxon>
        <taxon>Chromadorea</taxon>
        <taxon>Rhabditida</taxon>
        <taxon>Tylenchina</taxon>
        <taxon>Panagrolaimomorpha</taxon>
        <taxon>Strongyloidoidea</taxon>
        <taxon>Steinernematidae</taxon>
        <taxon>Steinernema</taxon>
    </lineage>
</organism>
<reference evidence="2" key="2">
    <citation type="journal article" date="2015" name="Genome Biol.">
        <title>Comparative genomics of Steinernema reveals deeply conserved gene regulatory networks.</title>
        <authorList>
            <person name="Dillman A.R."/>
            <person name="Macchietto M."/>
            <person name="Porter C.F."/>
            <person name="Rogers A."/>
            <person name="Williams B."/>
            <person name="Antoshechkin I."/>
            <person name="Lee M.M."/>
            <person name="Goodwin Z."/>
            <person name="Lu X."/>
            <person name="Lewis E.E."/>
            <person name="Goodrich-Blair H."/>
            <person name="Stock S.P."/>
            <person name="Adams B.J."/>
            <person name="Sternberg P.W."/>
            <person name="Mortazavi A."/>
        </authorList>
    </citation>
    <scope>NUCLEOTIDE SEQUENCE [LARGE SCALE GENOMIC DNA]</scope>
    <source>
        <strain evidence="2">ALL</strain>
    </source>
</reference>
<reference evidence="2" key="3">
    <citation type="journal article" date="2019" name="G3 (Bethesda)">
        <title>Hybrid Assembly of the Genome of the Entomopathogenic Nematode Steinernema carpocapsae Identifies the X-Chromosome.</title>
        <authorList>
            <person name="Serra L."/>
            <person name="Macchietto M."/>
            <person name="Macias-Munoz A."/>
            <person name="McGill C.J."/>
            <person name="Rodriguez I.M."/>
            <person name="Rodriguez B."/>
            <person name="Murad R."/>
            <person name="Mortazavi A."/>
        </authorList>
    </citation>
    <scope>NUCLEOTIDE SEQUENCE</scope>
    <source>
        <strain evidence="2">ALL</strain>
    </source>
</reference>
<feature type="chain" id="PRO_5020933630" evidence="1">
    <location>
        <begin position="20"/>
        <end position="426"/>
    </location>
</feature>
<reference evidence="2" key="1">
    <citation type="submission" date="2013-11" db="EMBL/GenBank/DDBJ databases">
        <authorList>
            <person name="Sternberg P."/>
            <person name="Dillman A."/>
            <person name="Macchietto M."/>
        </authorList>
    </citation>
    <scope>NUCLEOTIDE SEQUENCE</scope>
    <source>
        <strain evidence="2">ALL</strain>
    </source>
</reference>
<dbReference type="GO" id="GO:0006629">
    <property type="term" value="P:lipid metabolic process"/>
    <property type="evidence" value="ECO:0007669"/>
    <property type="project" value="InterPro"/>
</dbReference>
<accession>A0A4U5NEX8</accession>
<proteinExistence type="predicted"/>
<protein>
    <submittedName>
        <fullName evidence="2">Uncharacterized protein</fullName>
    </submittedName>
</protein>
<keyword evidence="1" id="KW-0732">Signal</keyword>
<dbReference type="Gene3D" id="3.40.50.1820">
    <property type="entry name" value="alpha/beta hydrolase"/>
    <property type="match status" value="1"/>
</dbReference>
<gene>
    <name evidence="2" type="ORF">L596_015420</name>
</gene>
<dbReference type="SUPFAM" id="SSF53474">
    <property type="entry name" value="alpha/beta-Hydrolases"/>
    <property type="match status" value="1"/>
</dbReference>
<dbReference type="EMBL" id="AZBU02000004">
    <property type="protein sequence ID" value="TKR81569.1"/>
    <property type="molecule type" value="Genomic_DNA"/>
</dbReference>
<dbReference type="GO" id="GO:0008374">
    <property type="term" value="F:O-acyltransferase activity"/>
    <property type="evidence" value="ECO:0007669"/>
    <property type="project" value="InterPro"/>
</dbReference>
<evidence type="ECO:0000313" key="2">
    <source>
        <dbReference type="EMBL" id="TKR81569.1"/>
    </source>
</evidence>
<name>A0A4U5NEX8_STECR</name>